<dbReference type="Pfam" id="PF01471">
    <property type="entry name" value="PG_binding_1"/>
    <property type="match status" value="2"/>
</dbReference>
<dbReference type="InterPro" id="IPR036365">
    <property type="entry name" value="PGBD-like_sf"/>
</dbReference>
<feature type="compositionally biased region" description="Acidic residues" evidence="1">
    <location>
        <begin position="547"/>
        <end position="560"/>
    </location>
</feature>
<feature type="compositionally biased region" description="Gly residues" evidence="1">
    <location>
        <begin position="74"/>
        <end position="84"/>
    </location>
</feature>
<dbReference type="Gene3D" id="1.10.101.10">
    <property type="entry name" value="PGBD-like superfamily/PGBD"/>
    <property type="match status" value="2"/>
</dbReference>
<dbReference type="RefSeq" id="WP_252593601.1">
    <property type="nucleotide sequence ID" value="NZ_CP099489.1"/>
</dbReference>
<organism evidence="4 5">
    <name type="scientific">Ornithinimicrobium faecis</name>
    <dbReference type="NCBI Taxonomy" id="2934158"/>
    <lineage>
        <taxon>Bacteria</taxon>
        <taxon>Bacillati</taxon>
        <taxon>Actinomycetota</taxon>
        <taxon>Actinomycetes</taxon>
        <taxon>Micrococcales</taxon>
        <taxon>Ornithinimicrobiaceae</taxon>
        <taxon>Ornithinimicrobium</taxon>
    </lineage>
</organism>
<proteinExistence type="predicted"/>
<reference evidence="4" key="1">
    <citation type="submission" date="2022-06" db="EMBL/GenBank/DDBJ databases">
        <title>Ornithinimicrobium HY1793.</title>
        <authorList>
            <person name="Huang Y."/>
        </authorList>
    </citation>
    <scope>NUCLEOTIDE SEQUENCE</scope>
    <source>
        <strain evidence="4">HY1793</strain>
    </source>
</reference>
<sequence>MLGAALAISMTQLPVWADGEEGGGTAPVEQAAPVAPPTDGEAPPPADGEAPPADGTAPEEPPADDAPADPAPSDGGGYKYGGRATGPMPLETLPEDPNYPVPEPPAIGALPEGVELPEETDDPGVFQTNIICDPVTKPGVLAVANLLGDHYDRPGYTTSRSCIDQRSEHYDGRAVDWQLDAGDPQERRIGDAAVTWLTANDGEAARRLGIQSIIWNHRSWHSSGGVWQGYVGQSPHTDHVHISLNWDGANMRTSWWTGVAVTTESADQGPCSVIGGAYAALPQAARTQACAPGEFWPENTDFATVRPGGQGEGVALVQPLLEVEQTGVLDEATRRALIEWQGEKGVPQTGVMDQLTYAAALGQELPELPEGALAVERSEAEVTEFTPLKRTVLTEGAVGEDVKVLQDALGVDGDGVFGPLTAEALTEFATEQPLLRDDLTETDTLVWELLEREAYPHLQLRTVELAIEDQGYPVTVLQELLELEGDGIFGPLTQQAVLDAQAAAELEQTGIVDAATWQAIDEAATARAEAEKADAENADAEKAETEAAADEVEADAEAEADAEKTELEAEAPAATEPVHELSPAAVR</sequence>
<evidence type="ECO:0000259" key="3">
    <source>
        <dbReference type="Pfam" id="PF26571"/>
    </source>
</evidence>
<feature type="region of interest" description="Disordered" evidence="1">
    <location>
        <begin position="17"/>
        <end position="107"/>
    </location>
</feature>
<feature type="region of interest" description="Disordered" evidence="1">
    <location>
        <begin position="527"/>
        <end position="587"/>
    </location>
</feature>
<feature type="domain" description="Peptidoglycan binding-like" evidence="2">
    <location>
        <begin position="323"/>
        <end position="359"/>
    </location>
</feature>
<feature type="domain" description="Peptidoglycan binding-like" evidence="2">
    <location>
        <begin position="483"/>
        <end position="520"/>
    </location>
</feature>
<gene>
    <name evidence="4" type="ORF">NF556_00755</name>
</gene>
<evidence type="ECO:0000256" key="1">
    <source>
        <dbReference type="SAM" id="MobiDB-lite"/>
    </source>
</evidence>
<dbReference type="Pfam" id="PF26571">
    <property type="entry name" value="VldE"/>
    <property type="match status" value="1"/>
</dbReference>
<evidence type="ECO:0000313" key="5">
    <source>
        <dbReference type="Proteomes" id="UP001056455"/>
    </source>
</evidence>
<dbReference type="InterPro" id="IPR036366">
    <property type="entry name" value="PGBDSf"/>
</dbReference>
<evidence type="ECO:0000313" key="4">
    <source>
        <dbReference type="EMBL" id="USQ80225.1"/>
    </source>
</evidence>
<feature type="compositionally biased region" description="Basic and acidic residues" evidence="1">
    <location>
        <begin position="528"/>
        <end position="545"/>
    </location>
</feature>
<keyword evidence="5" id="KW-1185">Reference proteome</keyword>
<evidence type="ECO:0000259" key="2">
    <source>
        <dbReference type="Pfam" id="PF01471"/>
    </source>
</evidence>
<dbReference type="InterPro" id="IPR058593">
    <property type="entry name" value="ARB_07466-like_C"/>
</dbReference>
<name>A0ABY4YVE4_9MICO</name>
<dbReference type="EMBL" id="CP099489">
    <property type="protein sequence ID" value="USQ80225.1"/>
    <property type="molecule type" value="Genomic_DNA"/>
</dbReference>
<dbReference type="InterPro" id="IPR002477">
    <property type="entry name" value="Peptidoglycan-bd-like"/>
</dbReference>
<accession>A0ABY4YVE4</accession>
<protein>
    <submittedName>
        <fullName evidence="4">Peptidoglycan-binding protein</fullName>
    </submittedName>
</protein>
<dbReference type="Proteomes" id="UP001056455">
    <property type="component" value="Chromosome"/>
</dbReference>
<feature type="compositionally biased region" description="Low complexity" evidence="1">
    <location>
        <begin position="26"/>
        <end position="58"/>
    </location>
</feature>
<feature type="domain" description="ARB-07466-like C-terminal" evidence="3">
    <location>
        <begin position="136"/>
        <end position="240"/>
    </location>
</feature>
<dbReference type="SUPFAM" id="SSF47090">
    <property type="entry name" value="PGBD-like"/>
    <property type="match status" value="2"/>
</dbReference>